<feature type="non-terminal residue" evidence="1">
    <location>
        <position position="1"/>
    </location>
</feature>
<gene>
    <name evidence="1" type="ORF">BDR25DRAFT_164376</name>
</gene>
<evidence type="ECO:0000313" key="1">
    <source>
        <dbReference type="EMBL" id="KAF2471892.1"/>
    </source>
</evidence>
<accession>A0ACB6R0N2</accession>
<protein>
    <submittedName>
        <fullName evidence="1">Uncharacterized protein</fullName>
    </submittedName>
</protein>
<reference evidence="1" key="1">
    <citation type="journal article" date="2020" name="Stud. Mycol.">
        <title>101 Dothideomycetes genomes: a test case for predicting lifestyles and emergence of pathogens.</title>
        <authorList>
            <person name="Haridas S."/>
            <person name="Albert R."/>
            <person name="Binder M."/>
            <person name="Bloem J."/>
            <person name="Labutti K."/>
            <person name="Salamov A."/>
            <person name="Andreopoulos B."/>
            <person name="Baker S."/>
            <person name="Barry K."/>
            <person name="Bills G."/>
            <person name="Bluhm B."/>
            <person name="Cannon C."/>
            <person name="Castanera R."/>
            <person name="Culley D."/>
            <person name="Daum C."/>
            <person name="Ezra D."/>
            <person name="Gonzalez J."/>
            <person name="Henrissat B."/>
            <person name="Kuo A."/>
            <person name="Liang C."/>
            <person name="Lipzen A."/>
            <person name="Lutzoni F."/>
            <person name="Magnuson J."/>
            <person name="Mondo S."/>
            <person name="Nolan M."/>
            <person name="Ohm R."/>
            <person name="Pangilinan J."/>
            <person name="Park H.-J."/>
            <person name="Ramirez L."/>
            <person name="Alfaro M."/>
            <person name="Sun H."/>
            <person name="Tritt A."/>
            <person name="Yoshinaga Y."/>
            <person name="Zwiers L.-H."/>
            <person name="Turgeon B."/>
            <person name="Goodwin S."/>
            <person name="Spatafora J."/>
            <person name="Crous P."/>
            <person name="Grigoriev I."/>
        </authorList>
    </citation>
    <scope>NUCLEOTIDE SEQUENCE</scope>
    <source>
        <strain evidence="1">ATCC 200398</strain>
    </source>
</reference>
<evidence type="ECO:0000313" key="2">
    <source>
        <dbReference type="Proteomes" id="UP000799755"/>
    </source>
</evidence>
<feature type="non-terminal residue" evidence="1">
    <location>
        <position position="395"/>
    </location>
</feature>
<proteinExistence type="predicted"/>
<keyword evidence="2" id="KW-1185">Reference proteome</keyword>
<comment type="caution">
    <text evidence="1">The sequence shown here is derived from an EMBL/GenBank/DDBJ whole genome shotgun (WGS) entry which is preliminary data.</text>
</comment>
<dbReference type="Proteomes" id="UP000799755">
    <property type="component" value="Unassembled WGS sequence"/>
</dbReference>
<dbReference type="EMBL" id="MU003504">
    <property type="protein sequence ID" value="KAF2471892.1"/>
    <property type="molecule type" value="Genomic_DNA"/>
</dbReference>
<organism evidence="1 2">
    <name type="scientific">Lindgomyces ingoldianus</name>
    <dbReference type="NCBI Taxonomy" id="673940"/>
    <lineage>
        <taxon>Eukaryota</taxon>
        <taxon>Fungi</taxon>
        <taxon>Dikarya</taxon>
        <taxon>Ascomycota</taxon>
        <taxon>Pezizomycotina</taxon>
        <taxon>Dothideomycetes</taxon>
        <taxon>Pleosporomycetidae</taxon>
        <taxon>Pleosporales</taxon>
        <taxon>Lindgomycetaceae</taxon>
        <taxon>Lindgomyces</taxon>
    </lineage>
</organism>
<name>A0ACB6R0N2_9PLEO</name>
<sequence>TPKFAIFLVILSSICIVAVTLVVFVSHNRIASTWLPSAQAIQPTVLFALCTGVFNASQAYILTAGVTVVWWRSALHGTTLRNLHYIWNKGEWKSVDGLVSALSASSQTRWVMAVTCIVAIASIADGPLLQRATKPVLADFTVKYAGNASLVSSIDDGWTGGVDHTAPGRVAASNDLDKALQDWYLNNTISTNSTCPGTCLGRIFGAGLAVNCSSTESYLDLNATENGNTTLFRINFTRTADALGSPMLDMQLQYVEQIDNPCNATFAVETCSIRTAIVGYDVVQQEDVINLDAAFFPEVVSLHPSANDAITAEDKISAGPLAGVEYMGYYYLQSNATWNRYPDNTSGLEYDYGILAKQFADNYAGYDCGYSWFNATDYVLRSMHEFMFRAAYSLT</sequence>